<dbReference type="RefSeq" id="WP_339960931.1">
    <property type="nucleotide sequence ID" value="NZ_JAWMWH010000003.1"/>
</dbReference>
<dbReference type="PANTHER" id="PTHR36849">
    <property type="entry name" value="CYTOPLASMIC PROTEIN-RELATED"/>
    <property type="match status" value="1"/>
</dbReference>
<reference evidence="1 2" key="1">
    <citation type="submission" date="2023-10" db="EMBL/GenBank/DDBJ databases">
        <title>Nicoliella lavandulae sp. nov. isolated from Lavandula angustifolia flowers.</title>
        <authorList>
            <person name="Alcantara C."/>
            <person name="Zuniga M."/>
            <person name="Landete J.M."/>
            <person name="Monedero V."/>
        </authorList>
    </citation>
    <scope>NUCLEOTIDE SEQUENCE [LARGE SCALE GENOMIC DNA]</scope>
    <source>
        <strain evidence="1 2">Es01</strain>
    </source>
</reference>
<accession>A0ABU8SPA6</accession>
<gene>
    <name evidence="1" type="ORF">R4146_07995</name>
</gene>
<evidence type="ECO:0000313" key="1">
    <source>
        <dbReference type="EMBL" id="MEJ6401082.1"/>
    </source>
</evidence>
<comment type="caution">
    <text evidence="1">The sequence shown here is derived from an EMBL/GenBank/DDBJ whole genome shotgun (WGS) entry which is preliminary data.</text>
</comment>
<evidence type="ECO:0000313" key="2">
    <source>
        <dbReference type="Proteomes" id="UP001370590"/>
    </source>
</evidence>
<organism evidence="1 2">
    <name type="scientific">Nicoliella lavandulae</name>
    <dbReference type="NCBI Taxonomy" id="3082954"/>
    <lineage>
        <taxon>Bacteria</taxon>
        <taxon>Bacillati</taxon>
        <taxon>Bacillota</taxon>
        <taxon>Bacilli</taxon>
        <taxon>Lactobacillales</taxon>
        <taxon>Lactobacillaceae</taxon>
        <taxon>Nicoliella</taxon>
    </lineage>
</organism>
<keyword evidence="2" id="KW-1185">Reference proteome</keyword>
<sequence>MLKIERIYSKPFDLDGYRILVDRKWARGISKADAKLDQWEKAIAPSTELREWFNHIDDRFDEFERKYIDELKQNPATDDFVKLVAKKLQSGDVILLYGAKNTAHNNAVVLKHYLTERLHLTSRDDHSLINLLYNDGQTNHDKRLNAAIDWLGNHPDVIDKYNLSINGDKLYEGSKTKALSHQELLALITKD</sequence>
<dbReference type="PANTHER" id="PTHR36849:SF1">
    <property type="entry name" value="CYTOPLASMIC PROTEIN"/>
    <property type="match status" value="1"/>
</dbReference>
<name>A0ABU8SPA6_9LACO</name>
<dbReference type="InterPro" id="IPR052552">
    <property type="entry name" value="YeaO-like"/>
</dbReference>
<protein>
    <submittedName>
        <fullName evidence="1">DUF488 family protein</fullName>
    </submittedName>
</protein>
<dbReference type="Proteomes" id="UP001370590">
    <property type="component" value="Unassembled WGS sequence"/>
</dbReference>
<dbReference type="EMBL" id="JAWMWH010000003">
    <property type="protein sequence ID" value="MEJ6401082.1"/>
    <property type="molecule type" value="Genomic_DNA"/>
</dbReference>
<dbReference type="Pfam" id="PF22752">
    <property type="entry name" value="DUF488-N3i"/>
    <property type="match status" value="1"/>
</dbReference>
<proteinExistence type="predicted"/>